<sequence length="212" mass="23698">MIEECLAVEFQVTDDDCPLADATRDVDVQINALSPQLRDDGYVLLQFSSPTNEALRETLDADDRIRYLHVATADGRDTYRCLSKHPCIVHTLISGGLIVENLRYRDGRAAIFGAVVGRDVLKGVMERAGQAVGVRLERVYPLQSEAEEVPSQQWNVTPRQEECIRVALELGYFSIPREATASDVADELGISKSAFLERLHRAEASLFEQIFM</sequence>
<proteinExistence type="predicted"/>
<name>A0ABD5P254_9EURY</name>
<comment type="caution">
    <text evidence="5">The sequence shown here is derived from an EMBL/GenBank/DDBJ whole genome shotgun (WGS) entry which is preliminary data.</text>
</comment>
<dbReference type="Pfam" id="PF04967">
    <property type="entry name" value="HTH_10"/>
    <property type="match status" value="1"/>
</dbReference>
<keyword evidence="2" id="KW-0804">Transcription</keyword>
<evidence type="ECO:0000313" key="6">
    <source>
        <dbReference type="Proteomes" id="UP001595821"/>
    </source>
</evidence>
<dbReference type="InterPro" id="IPR007050">
    <property type="entry name" value="HTH_bacterioopsin"/>
</dbReference>
<reference evidence="5 6" key="1">
    <citation type="journal article" date="2014" name="Int. J. Syst. Evol. Microbiol.">
        <title>Complete genome sequence of Corynebacterium casei LMG S-19264T (=DSM 44701T), isolated from a smear-ripened cheese.</title>
        <authorList>
            <consortium name="US DOE Joint Genome Institute (JGI-PGF)"/>
            <person name="Walter F."/>
            <person name="Albersmeier A."/>
            <person name="Kalinowski J."/>
            <person name="Ruckert C."/>
        </authorList>
    </citation>
    <scope>NUCLEOTIDE SEQUENCE [LARGE SCALE GENOMIC DNA]</scope>
    <source>
        <strain evidence="5 6">IBRC-M 10912</strain>
    </source>
</reference>
<keyword evidence="1" id="KW-0805">Transcription regulation</keyword>
<dbReference type="EMBL" id="JBHSDJ010000121">
    <property type="protein sequence ID" value="MFC4248372.1"/>
    <property type="molecule type" value="Genomic_DNA"/>
</dbReference>
<dbReference type="AlphaFoldDB" id="A0ABD5P254"/>
<gene>
    <name evidence="5" type="ORF">ACFOZ7_15770</name>
</gene>
<evidence type="ECO:0000256" key="2">
    <source>
        <dbReference type="ARBA" id="ARBA00023163"/>
    </source>
</evidence>
<dbReference type="PANTHER" id="PTHR34236">
    <property type="entry name" value="DIMETHYL SULFOXIDE REDUCTASE TRANSCRIPTIONAL ACTIVATOR"/>
    <property type="match status" value="1"/>
</dbReference>
<dbReference type="RefSeq" id="WP_246970286.1">
    <property type="nucleotide sequence ID" value="NZ_CP095397.1"/>
</dbReference>
<dbReference type="Pfam" id="PF15915">
    <property type="entry name" value="BAT"/>
    <property type="match status" value="1"/>
</dbReference>
<dbReference type="InterPro" id="IPR031803">
    <property type="entry name" value="BAT_GAF/HTH-assoc"/>
</dbReference>
<evidence type="ECO:0000259" key="4">
    <source>
        <dbReference type="Pfam" id="PF15915"/>
    </source>
</evidence>
<feature type="domain" description="Bacterioopsin transcriptional activator GAF and HTH associated" evidence="4">
    <location>
        <begin position="5"/>
        <end position="111"/>
    </location>
</feature>
<organism evidence="5 6">
    <name type="scientific">Natribaculum luteum</name>
    <dbReference type="NCBI Taxonomy" id="1586232"/>
    <lineage>
        <taxon>Archaea</taxon>
        <taxon>Methanobacteriati</taxon>
        <taxon>Methanobacteriota</taxon>
        <taxon>Stenosarchaea group</taxon>
        <taxon>Halobacteria</taxon>
        <taxon>Halobacteriales</taxon>
        <taxon>Natrialbaceae</taxon>
        <taxon>Natribaculum</taxon>
    </lineage>
</organism>
<evidence type="ECO:0000259" key="3">
    <source>
        <dbReference type="Pfam" id="PF04967"/>
    </source>
</evidence>
<dbReference type="PANTHER" id="PTHR34236:SF1">
    <property type="entry name" value="DIMETHYL SULFOXIDE REDUCTASE TRANSCRIPTIONAL ACTIVATOR"/>
    <property type="match status" value="1"/>
</dbReference>
<evidence type="ECO:0000313" key="5">
    <source>
        <dbReference type="EMBL" id="MFC4248372.1"/>
    </source>
</evidence>
<dbReference type="Proteomes" id="UP001595821">
    <property type="component" value="Unassembled WGS sequence"/>
</dbReference>
<feature type="domain" description="HTH bat-type" evidence="3">
    <location>
        <begin position="157"/>
        <end position="208"/>
    </location>
</feature>
<accession>A0ABD5P254</accession>
<evidence type="ECO:0000256" key="1">
    <source>
        <dbReference type="ARBA" id="ARBA00023015"/>
    </source>
</evidence>
<protein>
    <submittedName>
        <fullName evidence="5">Helix-turn-helix domain-containing protein</fullName>
    </submittedName>
</protein>
<dbReference type="GeneID" id="71855602"/>